<keyword evidence="3" id="KW-1185">Reference proteome</keyword>
<sequence length="480" mass="54232">MKRPAPVNRPALHGRPSTFAELSDAIRRGTGSPNAETPHPADLELIAQFVDGANKGDAKFGTTIQYAYLLIRFSDWLRQEKKGGLQRVFNDKDKLRSDALTFMKVNKNYSLLSALNHMHDAKSAPHGVVNIRGYRNHKAPDGDAQFIKRAHSVLQDDYASSLRALSAWLHAEGKEGLCETGRLHSQNLMDDAKEFLNTCMAGSAKSVRALRKLRDFCNPGTTDLVQRINRRGIYEVDHQFKEKYKNDLWESSGGKRYADGGTYASAMSSRLGRFTAWLKENKKQPMAWRLHDPTLDRDLDLWTQHRKPKYVSSMKSMLMQVRKMYPPDVQLPDLGGIAEPTGSSYSSMIPRTPEGGWPQAPEGDWNPDMFEDEVTGPSSSAQPEASSYNIPFDWEALYQATTEPQHITEMSQASTLSFDEKDTGPNWKPGTQQVPQWLLQHDVRDNQMVRICGIAYRVFTKQVEADGVNQAKLWLNPEQF</sequence>
<dbReference type="Proteomes" id="UP000195877">
    <property type="component" value="Chromosome 1"/>
</dbReference>
<proteinExistence type="predicted"/>
<evidence type="ECO:0000313" key="1">
    <source>
        <dbReference type="EMBL" id="SMQ97729.1"/>
    </source>
</evidence>
<dbReference type="Proteomes" id="UP000195953">
    <property type="component" value="Chromosome 1"/>
</dbReference>
<gene>
    <name evidence="2" type="ORF">PD5205_03535</name>
    <name evidence="1" type="ORF">PD885_00460</name>
</gene>
<reference evidence="2 4" key="2">
    <citation type="submission" date="2017-05" db="EMBL/GenBank/DDBJ databases">
        <authorList>
            <person name="Song R."/>
            <person name="Chenine A.L."/>
            <person name="Ruprecht R.M."/>
        </authorList>
    </citation>
    <scope>NUCLEOTIDE SEQUENCE [LARGE SCALE GENOMIC DNA]</scope>
    <source>
        <strain evidence="2">PD5205</strain>
    </source>
</reference>
<evidence type="ECO:0000313" key="3">
    <source>
        <dbReference type="Proteomes" id="UP000195877"/>
    </source>
</evidence>
<reference evidence="1 3" key="1">
    <citation type="submission" date="2017-05" db="EMBL/GenBank/DDBJ databases">
        <authorList>
            <person name="Blom J."/>
        </authorList>
    </citation>
    <scope>NUCLEOTIDE SEQUENCE [LARGE SCALE GENOMIC DNA]</scope>
    <source>
        <strain evidence="1">PD885</strain>
    </source>
</reference>
<name>A0A1Y6HRE3_9XANT</name>
<accession>A0A1Y6HRE3</accession>
<protein>
    <submittedName>
        <fullName evidence="2">Uncharacterized protein</fullName>
    </submittedName>
</protein>
<dbReference type="EMBL" id="LT853885">
    <property type="protein sequence ID" value="SMR04810.1"/>
    <property type="molecule type" value="Genomic_DNA"/>
</dbReference>
<dbReference type="EMBL" id="LT853882">
    <property type="protein sequence ID" value="SMQ97729.1"/>
    <property type="molecule type" value="Genomic_DNA"/>
</dbReference>
<dbReference type="eggNOG" id="COG5160">
    <property type="taxonomic scope" value="Bacteria"/>
</dbReference>
<dbReference type="RefSeq" id="WP_065975427.1">
    <property type="nucleotide sequence ID" value="NZ_CP016830.1"/>
</dbReference>
<evidence type="ECO:0000313" key="2">
    <source>
        <dbReference type="EMBL" id="SMR04810.1"/>
    </source>
</evidence>
<organism evidence="2 4">
    <name type="scientific">Xanthomonas fragariae</name>
    <dbReference type="NCBI Taxonomy" id="48664"/>
    <lineage>
        <taxon>Bacteria</taxon>
        <taxon>Pseudomonadati</taxon>
        <taxon>Pseudomonadota</taxon>
        <taxon>Gammaproteobacteria</taxon>
        <taxon>Lysobacterales</taxon>
        <taxon>Lysobacteraceae</taxon>
        <taxon>Xanthomonas</taxon>
    </lineage>
</organism>
<evidence type="ECO:0000313" key="4">
    <source>
        <dbReference type="Proteomes" id="UP000195953"/>
    </source>
</evidence>
<dbReference type="GeneID" id="61892915"/>
<dbReference type="AlphaFoldDB" id="A0A1Y6HRE3"/>